<keyword evidence="1 3" id="KW-0378">Hydrolase</keyword>
<accession>A0A2T1D806</accession>
<dbReference type="PRINTS" id="PR00412">
    <property type="entry name" value="EPOXHYDRLASE"/>
</dbReference>
<dbReference type="InterPro" id="IPR029058">
    <property type="entry name" value="AB_hydrolase_fold"/>
</dbReference>
<dbReference type="PANTHER" id="PTHR43798">
    <property type="entry name" value="MONOACYLGLYCEROL LIPASE"/>
    <property type="match status" value="1"/>
</dbReference>
<dbReference type="SUPFAM" id="SSF53474">
    <property type="entry name" value="alpha/beta-Hydrolases"/>
    <property type="match status" value="1"/>
</dbReference>
<dbReference type="PANTHER" id="PTHR43798:SF31">
    <property type="entry name" value="AB HYDROLASE SUPERFAMILY PROTEIN YCLE"/>
    <property type="match status" value="1"/>
</dbReference>
<dbReference type="PRINTS" id="PR00111">
    <property type="entry name" value="ABHYDROLASE"/>
</dbReference>
<evidence type="ECO:0000313" key="4">
    <source>
        <dbReference type="Proteomes" id="UP000238634"/>
    </source>
</evidence>
<sequence>MDDRVQAVKLNVLAEGSGFPILCLHGHPGAGRSLSVFTQHLSQRFRTIAPDLRGYGDSQTQKDFLMIDHLTDLEIVLDRYRVSRCLVLGWSLGGILAVELALKFPERVSGLILVATSARPWGDHPPISLQDNVYTGIAAILNRLQPGWQWNIDTFGKRSLFRHLVQTHTPATYKYLANEAMYAYLKTSGAATRALSVALQQGYNRLSDLDKIQCPCLVLAGEQDRHITAASSREMVRSLQNCESHCYPNTAHLLPWEIPDQILADIDRWLAIHPEVIQDLI</sequence>
<protein>
    <submittedName>
        <fullName evidence="3">Alpha/beta hydrolase</fullName>
    </submittedName>
</protein>
<reference evidence="3 4" key="2">
    <citation type="submission" date="2018-03" db="EMBL/GenBank/DDBJ databases">
        <title>The ancient ancestry and fast evolution of plastids.</title>
        <authorList>
            <person name="Moore K.R."/>
            <person name="Magnabosco C."/>
            <person name="Momper L."/>
            <person name="Gold D.A."/>
            <person name="Bosak T."/>
            <person name="Fournier G.P."/>
        </authorList>
    </citation>
    <scope>NUCLEOTIDE SEQUENCE [LARGE SCALE GENOMIC DNA]</scope>
    <source>
        <strain evidence="3 4">ULC007</strain>
    </source>
</reference>
<dbReference type="Gene3D" id="3.40.50.1820">
    <property type="entry name" value="alpha/beta hydrolase"/>
    <property type="match status" value="1"/>
</dbReference>
<dbReference type="OrthoDB" id="9808398at2"/>
<evidence type="ECO:0000313" key="3">
    <source>
        <dbReference type="EMBL" id="PSB16574.1"/>
    </source>
</evidence>
<name>A0A2T1D806_9CYAN</name>
<organism evidence="3 4">
    <name type="scientific">Phormidesmis priestleyi ULC007</name>
    <dbReference type="NCBI Taxonomy" id="1920490"/>
    <lineage>
        <taxon>Bacteria</taxon>
        <taxon>Bacillati</taxon>
        <taxon>Cyanobacteriota</taxon>
        <taxon>Cyanophyceae</taxon>
        <taxon>Leptolyngbyales</taxon>
        <taxon>Leptolyngbyaceae</taxon>
        <taxon>Phormidesmis</taxon>
    </lineage>
</organism>
<dbReference type="EMBL" id="PVWG01000040">
    <property type="protein sequence ID" value="PSB16574.1"/>
    <property type="molecule type" value="Genomic_DNA"/>
</dbReference>
<dbReference type="AlphaFoldDB" id="A0A2T1D806"/>
<comment type="caution">
    <text evidence="3">The sequence shown here is derived from an EMBL/GenBank/DDBJ whole genome shotgun (WGS) entry which is preliminary data.</text>
</comment>
<evidence type="ECO:0000256" key="1">
    <source>
        <dbReference type="ARBA" id="ARBA00022801"/>
    </source>
</evidence>
<evidence type="ECO:0000259" key="2">
    <source>
        <dbReference type="Pfam" id="PF00561"/>
    </source>
</evidence>
<dbReference type="InterPro" id="IPR000073">
    <property type="entry name" value="AB_hydrolase_1"/>
</dbReference>
<proteinExistence type="predicted"/>
<dbReference type="InterPro" id="IPR000639">
    <property type="entry name" value="Epox_hydrolase-like"/>
</dbReference>
<dbReference type="Pfam" id="PF00561">
    <property type="entry name" value="Abhydrolase_1"/>
    <property type="match status" value="1"/>
</dbReference>
<dbReference type="STRING" id="1920490.GCA_001895925_05321"/>
<reference evidence="3 4" key="1">
    <citation type="submission" date="2018-02" db="EMBL/GenBank/DDBJ databases">
        <authorList>
            <person name="Cohen D.B."/>
            <person name="Kent A.D."/>
        </authorList>
    </citation>
    <scope>NUCLEOTIDE SEQUENCE [LARGE SCALE GENOMIC DNA]</scope>
    <source>
        <strain evidence="3 4">ULC007</strain>
    </source>
</reference>
<feature type="domain" description="AB hydrolase-1" evidence="2">
    <location>
        <begin position="20"/>
        <end position="257"/>
    </location>
</feature>
<gene>
    <name evidence="3" type="ORF">C7B65_21360</name>
</gene>
<dbReference type="Proteomes" id="UP000238634">
    <property type="component" value="Unassembled WGS sequence"/>
</dbReference>
<dbReference type="RefSeq" id="WP_073074697.1">
    <property type="nucleotide sequence ID" value="NZ_MPPI01000043.1"/>
</dbReference>
<dbReference type="InterPro" id="IPR050266">
    <property type="entry name" value="AB_hydrolase_sf"/>
</dbReference>
<dbReference type="GO" id="GO:0016020">
    <property type="term" value="C:membrane"/>
    <property type="evidence" value="ECO:0007669"/>
    <property type="project" value="TreeGrafter"/>
</dbReference>
<keyword evidence="4" id="KW-1185">Reference proteome</keyword>
<dbReference type="GO" id="GO:0016787">
    <property type="term" value="F:hydrolase activity"/>
    <property type="evidence" value="ECO:0007669"/>
    <property type="project" value="UniProtKB-KW"/>
</dbReference>